<dbReference type="AlphaFoldDB" id="A0A0L1JD52"/>
<keyword evidence="2" id="KW-1185">Reference proteome</keyword>
<dbReference type="EMBL" id="JNOM01000033">
    <property type="protein sequence ID" value="KNG89348.1"/>
    <property type="molecule type" value="Genomic_DNA"/>
</dbReference>
<protein>
    <submittedName>
        <fullName evidence="1">Uncharacterized protein</fullName>
    </submittedName>
</protein>
<dbReference type="OrthoDB" id="10009520at2759"/>
<evidence type="ECO:0000313" key="1">
    <source>
        <dbReference type="EMBL" id="KNG89348.1"/>
    </source>
</evidence>
<gene>
    <name evidence="1" type="ORF">ANOM_002644</name>
</gene>
<dbReference type="GeneID" id="26804448"/>
<reference evidence="1 2" key="1">
    <citation type="submission" date="2014-06" db="EMBL/GenBank/DDBJ databases">
        <title>The Genome of the Aflatoxigenic Filamentous Fungus Aspergillus nomius.</title>
        <authorList>
            <person name="Moore M.G."/>
            <person name="Shannon B.M."/>
            <person name="Brian M.M."/>
        </authorList>
    </citation>
    <scope>NUCLEOTIDE SEQUENCE [LARGE SCALE GENOMIC DNA]</scope>
    <source>
        <strain evidence="1 2">NRRL 13137</strain>
    </source>
</reference>
<organism evidence="1 2">
    <name type="scientific">Aspergillus nomiae NRRL (strain ATCC 15546 / NRRL 13137 / CBS 260.88 / M93)</name>
    <dbReference type="NCBI Taxonomy" id="1509407"/>
    <lineage>
        <taxon>Eukaryota</taxon>
        <taxon>Fungi</taxon>
        <taxon>Dikarya</taxon>
        <taxon>Ascomycota</taxon>
        <taxon>Pezizomycotina</taxon>
        <taxon>Eurotiomycetes</taxon>
        <taxon>Eurotiomycetidae</taxon>
        <taxon>Eurotiales</taxon>
        <taxon>Aspergillaceae</taxon>
        <taxon>Aspergillus</taxon>
        <taxon>Aspergillus subgen. Circumdati</taxon>
    </lineage>
</organism>
<accession>A0A0L1JD52</accession>
<dbReference type="Proteomes" id="UP000037505">
    <property type="component" value="Unassembled WGS sequence"/>
</dbReference>
<proteinExistence type="predicted"/>
<sequence>MTGERAIEPPEEDMDDEIVALLRQIEEIDLFGEKQKGKGRANEPLDIDIAVTAFRDDVRTHVGFLNDLKLAQSIGDAVYMDGPAIAGITQGELQAQRDRQLAITVSADDPELQNPPRGKLHNHSHPLNIPRDFLNGQGDIDCGSDEDRGGPSKTYVERQKEAMEKLTHQKQQCCTCFDSFNQAIWLAWNAVTSTAQIASRAFS</sequence>
<name>A0A0L1JD52_ASPN3</name>
<comment type="caution">
    <text evidence="1">The sequence shown here is derived from an EMBL/GenBank/DDBJ whole genome shotgun (WGS) entry which is preliminary data.</text>
</comment>
<dbReference type="STRING" id="1509407.A0A0L1JD52"/>
<dbReference type="RefSeq" id="XP_015410271.1">
    <property type="nucleotide sequence ID" value="XM_015547901.1"/>
</dbReference>
<evidence type="ECO:0000313" key="2">
    <source>
        <dbReference type="Proteomes" id="UP000037505"/>
    </source>
</evidence>